<protein>
    <submittedName>
        <fullName evidence="3">Alpha/beta fold hydrolase</fullName>
    </submittedName>
</protein>
<gene>
    <name evidence="3" type="ORF">ABV298_30290</name>
</gene>
<dbReference type="InterPro" id="IPR017395">
    <property type="entry name" value="Chlorophyllase-like"/>
</dbReference>
<dbReference type="GO" id="GO:0016787">
    <property type="term" value="F:hydrolase activity"/>
    <property type="evidence" value="ECO:0007669"/>
    <property type="project" value="UniProtKB-KW"/>
</dbReference>
<dbReference type="PANTHER" id="PTHR33428:SF14">
    <property type="entry name" value="CARBOXYLESTERASE TYPE B DOMAIN-CONTAINING PROTEIN"/>
    <property type="match status" value="1"/>
</dbReference>
<reference evidence="3" key="1">
    <citation type="submission" date="2024-06" db="EMBL/GenBank/DDBJ databases">
        <title>Sequencing and assembly of the genome of Dyadobacter sp. strain 676, a symbiont of Cyamopsis tetragonoloba.</title>
        <authorList>
            <person name="Guro P."/>
            <person name="Sazanova A."/>
            <person name="Kuznetsova I."/>
            <person name="Belimov A."/>
            <person name="Safronova V."/>
        </authorList>
    </citation>
    <scope>NUCLEOTIDE SEQUENCE</scope>
    <source>
        <strain evidence="3">676</strain>
    </source>
</reference>
<dbReference type="PANTHER" id="PTHR33428">
    <property type="entry name" value="CHLOROPHYLLASE-2, CHLOROPLASTIC"/>
    <property type="match status" value="1"/>
</dbReference>
<dbReference type="Gene3D" id="3.40.50.1820">
    <property type="entry name" value="alpha/beta hydrolase"/>
    <property type="match status" value="1"/>
</dbReference>
<dbReference type="EMBL" id="CP159289">
    <property type="protein sequence ID" value="XCH24537.1"/>
    <property type="molecule type" value="Genomic_DNA"/>
</dbReference>
<dbReference type="RefSeq" id="WP_353719852.1">
    <property type="nucleotide sequence ID" value="NZ_CP159289.1"/>
</dbReference>
<dbReference type="AlphaFoldDB" id="A0AAU8FLV7"/>
<organism evidence="3">
    <name type="scientific">Dyadobacter sp. 676</name>
    <dbReference type="NCBI Taxonomy" id="3088362"/>
    <lineage>
        <taxon>Bacteria</taxon>
        <taxon>Pseudomonadati</taxon>
        <taxon>Bacteroidota</taxon>
        <taxon>Cytophagia</taxon>
        <taxon>Cytophagales</taxon>
        <taxon>Spirosomataceae</taxon>
        <taxon>Dyadobacter</taxon>
    </lineage>
</organism>
<keyword evidence="3" id="KW-0378">Hydrolase</keyword>
<accession>A0AAU8FLV7</accession>
<dbReference type="Pfam" id="PF07224">
    <property type="entry name" value="Chlorophyllase"/>
    <property type="match status" value="1"/>
</dbReference>
<feature type="region of interest" description="Disordered" evidence="1">
    <location>
        <begin position="22"/>
        <end position="43"/>
    </location>
</feature>
<dbReference type="InterPro" id="IPR029058">
    <property type="entry name" value="AB_hydrolase_fold"/>
</dbReference>
<feature type="chain" id="PRO_5043325054" evidence="2">
    <location>
        <begin position="21"/>
        <end position="334"/>
    </location>
</feature>
<proteinExistence type="predicted"/>
<keyword evidence="2" id="KW-0732">Signal</keyword>
<dbReference type="SUPFAM" id="SSF53474">
    <property type="entry name" value="alpha/beta-Hydrolases"/>
    <property type="match status" value="1"/>
</dbReference>
<feature type="signal peptide" evidence="2">
    <location>
        <begin position="1"/>
        <end position="20"/>
    </location>
</feature>
<evidence type="ECO:0000256" key="1">
    <source>
        <dbReference type="SAM" id="MobiDB-lite"/>
    </source>
</evidence>
<name>A0AAU8FLV7_9BACT</name>
<evidence type="ECO:0000256" key="2">
    <source>
        <dbReference type="SAM" id="SignalP"/>
    </source>
</evidence>
<sequence length="334" mass="36403">MKTIQIILLLLCVVSTTTNCQNTSPDPGKAQVPGQPTSGYGGSSYRHAEVIRKNYDDGPTGYWLYLPASPAPASAPVVVFNHGYGGWNPANYGAWIRHLVRQGNIVIYPRYQEGPRTKPTEFTPNAAAGVRRALQLLETGEFEIRPETDKLVIIGHSYGGVVTANLALNAGELRIPKPKAIFLAAAGVGPVPSGQAKSYAGLPESLKMLMIIEKEDTIVDSVFMKKVYAESKAIPLAHKAMLMHYPDGYGLDSITAEHNEPTCIDPDFDSKDGKLAASTKVDATDYYCYWRLADALIDCSRNNKGCSTAFTDVREQTFMGQWSDGVEIKRLGGR</sequence>
<evidence type="ECO:0000313" key="3">
    <source>
        <dbReference type="EMBL" id="XCH24537.1"/>
    </source>
</evidence>